<feature type="domain" description="DUF659" evidence="1">
    <location>
        <begin position="98"/>
        <end position="249"/>
    </location>
</feature>
<dbReference type="PANTHER" id="PTHR32166:SF105">
    <property type="entry name" value="HAT DIMERIZATION DOMAIN-CONTAINING PROTEIN"/>
    <property type="match status" value="1"/>
</dbReference>
<dbReference type="InterPro" id="IPR012337">
    <property type="entry name" value="RNaseH-like_sf"/>
</dbReference>
<dbReference type="InterPro" id="IPR007021">
    <property type="entry name" value="DUF659"/>
</dbReference>
<keyword evidence="3" id="KW-1185">Reference proteome</keyword>
<dbReference type="Proteomes" id="UP000012960">
    <property type="component" value="Unplaced"/>
</dbReference>
<evidence type="ECO:0000313" key="2">
    <source>
        <dbReference type="EnsemblPlants" id="Ma00_p03170.1"/>
    </source>
</evidence>
<dbReference type="AlphaFoldDB" id="A0A804HMU3"/>
<dbReference type="SUPFAM" id="SSF53098">
    <property type="entry name" value="Ribonuclease H-like"/>
    <property type="match status" value="1"/>
</dbReference>
<name>A0A804HMU3_MUSAM</name>
<accession>A0A804HMU3</accession>
<organism evidence="2 3">
    <name type="scientific">Musa acuminata subsp. malaccensis</name>
    <name type="common">Wild banana</name>
    <name type="synonym">Musa malaccensis</name>
    <dbReference type="NCBI Taxonomy" id="214687"/>
    <lineage>
        <taxon>Eukaryota</taxon>
        <taxon>Viridiplantae</taxon>
        <taxon>Streptophyta</taxon>
        <taxon>Embryophyta</taxon>
        <taxon>Tracheophyta</taxon>
        <taxon>Spermatophyta</taxon>
        <taxon>Magnoliopsida</taxon>
        <taxon>Liliopsida</taxon>
        <taxon>Zingiberales</taxon>
        <taxon>Musaceae</taxon>
        <taxon>Musa</taxon>
    </lineage>
</organism>
<protein>
    <recommendedName>
        <fullName evidence="1">DUF659 domain-containing protein</fullName>
    </recommendedName>
</protein>
<dbReference type="EnsemblPlants" id="Ma00_t03170.1">
    <property type="protein sequence ID" value="Ma00_p03170.1"/>
    <property type="gene ID" value="Ma00_g03170"/>
</dbReference>
<evidence type="ECO:0000313" key="3">
    <source>
        <dbReference type="Proteomes" id="UP000012960"/>
    </source>
</evidence>
<evidence type="ECO:0000259" key="1">
    <source>
        <dbReference type="Pfam" id="PF04937"/>
    </source>
</evidence>
<dbReference type="InParanoid" id="A0A804HMU3"/>
<dbReference type="PANTHER" id="PTHR32166">
    <property type="entry name" value="OSJNBA0013A04.12 PROTEIN"/>
    <property type="match status" value="1"/>
</dbReference>
<dbReference type="OMA" id="CEMAGPR"/>
<proteinExistence type="predicted"/>
<dbReference type="Pfam" id="PF04937">
    <property type="entry name" value="DUF659"/>
    <property type="match status" value="1"/>
</dbReference>
<sequence length="485" mass="56217">MKSTRISQLGFVHHWSIKVLAGGPHQILLILIRKSIPHKQRNRLGLTIHTQKKKKRDIGKANSKWFNFNRIPANTAQGPYYQSMISSIQKSGTGIQPPTPKEIYDVYLNEEVAELKDLIKSFKRQWDEYGVTLMCDSWTGPTRMSIINFLVYYNRRVVFHKSVNASEKIQDANYIESLMDTMVEEIGPQYVVQIITDNGANFKKAGLQLMEKRKTLFWTPCAAHCIDIMLKDIGELDAVKKCVARAQSITKFIYNHHWVHALMQNYVNGEILRPGITRFATNFIALKSLQQKRHGLKAMGSSQEWFESRYSKLSDGKKIEKAILSSRFWETIAEIIKGVEPLYIVLRKVDMDKRPQMPYLKYMLISAREEVRKAFKDDFKADQYVRIIDRRTEVHMDQNIHNAAYYLNPAIQYRYALGTQNNFLTTLRNVIYRLLPNTTEAADALMEGRLFRETIGSFSDVVAVSCRYTMDPGEEKLCIFIINYI</sequence>
<dbReference type="Gramene" id="Ma00_t03170.1">
    <property type="protein sequence ID" value="Ma00_p03170.1"/>
    <property type="gene ID" value="Ma00_g03170"/>
</dbReference>
<reference evidence="2" key="1">
    <citation type="submission" date="2021-05" db="UniProtKB">
        <authorList>
            <consortium name="EnsemblPlants"/>
        </authorList>
    </citation>
    <scope>IDENTIFICATION</scope>
    <source>
        <strain evidence="2">subsp. malaccensis</strain>
    </source>
</reference>